<gene>
    <name evidence="2" type="ORF">CLEP1334_LOCUS10366</name>
</gene>
<sequence length="145" mass="16042">MAPRAPRVSEPETQDFMAEAQQMRAIFAALAAAARFLRASYWLKLVACVLVDAIGLGSFLLPGLGELGDVAWAPMQGVFLLYMCGTRVSLIAHWSRPQPSKRVRSPLETRDAVRNASPFHVAKAVLTSRPFRHSPWPKHRPASHV</sequence>
<keyword evidence="1" id="KW-0472">Membrane</keyword>
<dbReference type="EMBL" id="HBER01020516">
    <property type="protein sequence ID" value="CAD8535086.1"/>
    <property type="molecule type" value="Transcribed_RNA"/>
</dbReference>
<proteinExistence type="predicted"/>
<organism evidence="2">
    <name type="scientific">Calcidiscus leptoporus</name>
    <dbReference type="NCBI Taxonomy" id="127549"/>
    <lineage>
        <taxon>Eukaryota</taxon>
        <taxon>Haptista</taxon>
        <taxon>Haptophyta</taxon>
        <taxon>Prymnesiophyceae</taxon>
        <taxon>Coccolithales</taxon>
        <taxon>Calcidiscaceae</taxon>
        <taxon>Calcidiscus</taxon>
    </lineage>
</organism>
<accession>A0A7S0IYM5</accession>
<protein>
    <submittedName>
        <fullName evidence="2">Uncharacterized protein</fullName>
    </submittedName>
</protein>
<dbReference type="AlphaFoldDB" id="A0A7S0IYM5"/>
<keyword evidence="1" id="KW-1133">Transmembrane helix</keyword>
<feature type="transmembrane region" description="Helical" evidence="1">
    <location>
        <begin position="41"/>
        <end position="61"/>
    </location>
</feature>
<name>A0A7S0IYM5_9EUKA</name>
<evidence type="ECO:0000256" key="1">
    <source>
        <dbReference type="SAM" id="Phobius"/>
    </source>
</evidence>
<keyword evidence="1" id="KW-0812">Transmembrane</keyword>
<reference evidence="2" key="1">
    <citation type="submission" date="2021-01" db="EMBL/GenBank/DDBJ databases">
        <authorList>
            <person name="Corre E."/>
            <person name="Pelletier E."/>
            <person name="Niang G."/>
            <person name="Scheremetjew M."/>
            <person name="Finn R."/>
            <person name="Kale V."/>
            <person name="Holt S."/>
            <person name="Cochrane G."/>
            <person name="Meng A."/>
            <person name="Brown T."/>
            <person name="Cohen L."/>
        </authorList>
    </citation>
    <scope>NUCLEOTIDE SEQUENCE</scope>
    <source>
        <strain evidence="2">RCC1130</strain>
    </source>
</reference>
<feature type="transmembrane region" description="Helical" evidence="1">
    <location>
        <begin position="73"/>
        <end position="94"/>
    </location>
</feature>
<evidence type="ECO:0000313" key="2">
    <source>
        <dbReference type="EMBL" id="CAD8535086.1"/>
    </source>
</evidence>